<dbReference type="EC" id="4.1.2.25" evidence="6"/>
<dbReference type="NCBIfam" id="TIGR00526">
    <property type="entry name" value="folB_dom"/>
    <property type="match status" value="1"/>
</dbReference>
<feature type="domain" description="Dihydroneopterin aldolase/epimerase" evidence="7">
    <location>
        <begin position="4"/>
        <end position="116"/>
    </location>
</feature>
<dbReference type="GO" id="GO:0046656">
    <property type="term" value="P:folic acid biosynthetic process"/>
    <property type="evidence" value="ECO:0007669"/>
    <property type="project" value="UniProtKB-UniRule"/>
</dbReference>
<name>A0A0S7C255_9BACT</name>
<dbReference type="Proteomes" id="UP000053091">
    <property type="component" value="Unassembled WGS sequence"/>
</dbReference>
<dbReference type="PANTHER" id="PTHR42844">
    <property type="entry name" value="DIHYDRONEOPTERIN ALDOLASE 1-RELATED"/>
    <property type="match status" value="1"/>
</dbReference>
<reference evidence="8" key="1">
    <citation type="journal article" date="2015" name="Genome Announc.">
        <title>Draft Genome Sequence of Bacteroidales Strain TBC1, a Novel Isolate from a Methanogenic Wastewater Treatment System.</title>
        <authorList>
            <person name="Tourlousse D.M."/>
            <person name="Matsuura N."/>
            <person name="Sun L."/>
            <person name="Toyonaga M."/>
            <person name="Kuroda K."/>
            <person name="Ohashi A."/>
            <person name="Cruz R."/>
            <person name="Yamaguchi T."/>
            <person name="Sekiguchi Y."/>
        </authorList>
    </citation>
    <scope>NUCLEOTIDE SEQUENCE [LARGE SCALE GENOMIC DNA]</scope>
    <source>
        <strain evidence="8">TBC1</strain>
    </source>
</reference>
<dbReference type="Pfam" id="PF02152">
    <property type="entry name" value="FolB"/>
    <property type="match status" value="1"/>
</dbReference>
<dbReference type="STRING" id="1678841.TBC1_112306"/>
<evidence type="ECO:0000256" key="1">
    <source>
        <dbReference type="ARBA" id="ARBA00001353"/>
    </source>
</evidence>
<evidence type="ECO:0000313" key="8">
    <source>
        <dbReference type="EMBL" id="GAP44145.1"/>
    </source>
</evidence>
<gene>
    <name evidence="8" type="ORF">TBC1_112306</name>
</gene>
<dbReference type="PANTHER" id="PTHR42844:SF1">
    <property type="entry name" value="DIHYDRONEOPTERIN ALDOLASE 1-RELATED"/>
    <property type="match status" value="1"/>
</dbReference>
<evidence type="ECO:0000256" key="5">
    <source>
        <dbReference type="ARBA" id="ARBA00023239"/>
    </source>
</evidence>
<keyword evidence="9" id="KW-1185">Reference proteome</keyword>
<sequence length="121" mass="13853">MGMISIEGMEFFSYHGHFKEEQVIGTRFMVDLFIQVDTGRAERSDSLHDTVNYLSVYQTVKQEMEQKSHLLEHVAHRILKAVHARFPDVTDAEVKISKLNPPLGGKIDRVCVTLSSDDIYE</sequence>
<comment type="similarity">
    <text evidence="3 6">Belongs to the DHNA family.</text>
</comment>
<comment type="pathway">
    <text evidence="2 6">Cofactor biosynthesis; tetrahydrofolate biosynthesis; 2-amino-4-hydroxy-6-hydroxymethyl-7,8-dihydropteridine diphosphate from 7,8-dihydroneopterin triphosphate: step 3/4.</text>
</comment>
<keyword evidence="4 6" id="KW-0289">Folate biosynthesis</keyword>
<evidence type="ECO:0000256" key="2">
    <source>
        <dbReference type="ARBA" id="ARBA00005013"/>
    </source>
</evidence>
<dbReference type="GO" id="GO:0005737">
    <property type="term" value="C:cytoplasm"/>
    <property type="evidence" value="ECO:0007669"/>
    <property type="project" value="TreeGrafter"/>
</dbReference>
<comment type="catalytic activity">
    <reaction evidence="1 6">
        <text>7,8-dihydroneopterin = 6-hydroxymethyl-7,8-dihydropterin + glycolaldehyde</text>
        <dbReference type="Rhea" id="RHEA:10540"/>
        <dbReference type="ChEBI" id="CHEBI:17001"/>
        <dbReference type="ChEBI" id="CHEBI:17071"/>
        <dbReference type="ChEBI" id="CHEBI:44841"/>
        <dbReference type="EC" id="4.1.2.25"/>
    </reaction>
</comment>
<protein>
    <recommendedName>
        <fullName evidence="6">7,8-dihydroneopterin aldolase</fullName>
        <ecNumber evidence="6">4.1.2.25</ecNumber>
    </recommendedName>
</protein>
<dbReference type="InterPro" id="IPR043133">
    <property type="entry name" value="GTP-CH-I_C/QueF"/>
</dbReference>
<dbReference type="Gene3D" id="3.30.1130.10">
    <property type="match status" value="1"/>
</dbReference>
<dbReference type="EMBL" id="DF968182">
    <property type="protein sequence ID" value="GAP44145.1"/>
    <property type="molecule type" value="Genomic_DNA"/>
</dbReference>
<evidence type="ECO:0000256" key="6">
    <source>
        <dbReference type="RuleBase" id="RU362079"/>
    </source>
</evidence>
<dbReference type="GO" id="GO:0046654">
    <property type="term" value="P:tetrahydrofolate biosynthetic process"/>
    <property type="evidence" value="ECO:0007669"/>
    <property type="project" value="UniProtKB-UniRule"/>
</dbReference>
<dbReference type="NCBIfam" id="TIGR00525">
    <property type="entry name" value="folB"/>
    <property type="match status" value="1"/>
</dbReference>
<dbReference type="UniPathway" id="UPA00077">
    <property type="reaction ID" value="UER00154"/>
</dbReference>
<dbReference type="InterPro" id="IPR006156">
    <property type="entry name" value="Dihydroneopterin_aldolase"/>
</dbReference>
<dbReference type="SMART" id="SM00905">
    <property type="entry name" value="FolB"/>
    <property type="match status" value="1"/>
</dbReference>
<dbReference type="AlphaFoldDB" id="A0A0S7C255"/>
<evidence type="ECO:0000256" key="4">
    <source>
        <dbReference type="ARBA" id="ARBA00022909"/>
    </source>
</evidence>
<dbReference type="SUPFAM" id="SSF55620">
    <property type="entry name" value="Tetrahydrobiopterin biosynthesis enzymes-like"/>
    <property type="match status" value="1"/>
</dbReference>
<accession>A0A0S7C255</accession>
<evidence type="ECO:0000256" key="3">
    <source>
        <dbReference type="ARBA" id="ARBA00005708"/>
    </source>
</evidence>
<evidence type="ECO:0000259" key="7">
    <source>
        <dbReference type="SMART" id="SM00905"/>
    </source>
</evidence>
<evidence type="ECO:0000313" key="9">
    <source>
        <dbReference type="Proteomes" id="UP000053091"/>
    </source>
</evidence>
<dbReference type="OrthoDB" id="9803748at2"/>
<dbReference type="InterPro" id="IPR006157">
    <property type="entry name" value="FolB_dom"/>
</dbReference>
<comment type="function">
    <text evidence="6">Catalyzes the conversion of 7,8-dihydroneopterin to 6-hydroxymethyl-7,8-dihydropterin.</text>
</comment>
<keyword evidence="5 6" id="KW-0456">Lyase</keyword>
<dbReference type="GO" id="GO:0004150">
    <property type="term" value="F:dihydroneopterin aldolase activity"/>
    <property type="evidence" value="ECO:0007669"/>
    <property type="project" value="UniProtKB-UniRule"/>
</dbReference>
<organism evidence="8">
    <name type="scientific">Lentimicrobium saccharophilum</name>
    <dbReference type="NCBI Taxonomy" id="1678841"/>
    <lineage>
        <taxon>Bacteria</taxon>
        <taxon>Pseudomonadati</taxon>
        <taxon>Bacteroidota</taxon>
        <taxon>Bacteroidia</taxon>
        <taxon>Bacteroidales</taxon>
        <taxon>Lentimicrobiaceae</taxon>
        <taxon>Lentimicrobium</taxon>
    </lineage>
</organism>
<proteinExistence type="inferred from homology"/>